<gene>
    <name evidence="2" type="ORF">FFV09_16100</name>
</gene>
<protein>
    <submittedName>
        <fullName evidence="2">NAD(P)-dependent alcohol dehydrogenase</fullName>
    </submittedName>
</protein>
<dbReference type="SMART" id="SM00829">
    <property type="entry name" value="PKS_ER"/>
    <property type="match status" value="1"/>
</dbReference>
<dbReference type="AlphaFoldDB" id="A0A4Y6V0W5"/>
<dbReference type="Pfam" id="PF13602">
    <property type="entry name" value="ADH_zinc_N_2"/>
    <property type="match status" value="1"/>
</dbReference>
<dbReference type="SUPFAM" id="SSF51735">
    <property type="entry name" value="NAD(P)-binding Rossmann-fold domains"/>
    <property type="match status" value="1"/>
</dbReference>
<dbReference type="KEGG" id="saca:FFV09_16100"/>
<dbReference type="SUPFAM" id="SSF50129">
    <property type="entry name" value="GroES-like"/>
    <property type="match status" value="1"/>
</dbReference>
<dbReference type="InterPro" id="IPR050700">
    <property type="entry name" value="YIM1/Zinc_Alcohol_DH_Fams"/>
</dbReference>
<evidence type="ECO:0000259" key="1">
    <source>
        <dbReference type="SMART" id="SM00829"/>
    </source>
</evidence>
<reference evidence="2 3" key="1">
    <citation type="submission" date="2019-06" db="EMBL/GenBank/DDBJ databases">
        <title>Saccharibacillus brassicae sp. nov., an endophytic bacterium isolated from Chinese cabbage seeds (Brassica pekinensis).</title>
        <authorList>
            <person name="Jiang L."/>
            <person name="Lee J."/>
            <person name="Kim S.W."/>
        </authorList>
    </citation>
    <scope>NUCLEOTIDE SEQUENCE [LARGE SCALE GENOMIC DNA]</scope>
    <source>
        <strain evidence="3">KCTC 43072 / ATSA2</strain>
    </source>
</reference>
<dbReference type="EMBL" id="CP041217">
    <property type="protein sequence ID" value="QDH22231.1"/>
    <property type="molecule type" value="Genomic_DNA"/>
</dbReference>
<name>A0A4Y6V0W5_SACBS</name>
<dbReference type="InterPro" id="IPR020843">
    <property type="entry name" value="ER"/>
</dbReference>
<accession>A0A4Y6V0W5</accession>
<dbReference type="OrthoDB" id="9792162at2"/>
<evidence type="ECO:0000313" key="2">
    <source>
        <dbReference type="EMBL" id="QDH22231.1"/>
    </source>
</evidence>
<dbReference type="InterPro" id="IPR011032">
    <property type="entry name" value="GroES-like_sf"/>
</dbReference>
<sequence>MRAAVIRKYGGPDVFRIEEIREPSPRAGELKIRMQATSINPIDYKVRKGYLIFLSGLRFPKVLSSDFAGIVEQCGEGVEGFAPGDEVYGFTNGASQGGALAETLCCKASVASKKPSSLHFEEAAAVPLAASTAYQALTRIAGLQPGMRVLVTGATGGVGHYGVQLAAILGAHVTGVCRSSGEATAKALGCDEVIAYDREDFRKSGQTFDVIFDAAGKYGFKDCRALLTEQGTYVTTVPGPSAMLGRVLSGSKGRKARFILANSNDTDLGLMRQWCDEGQLKPLIEAVFPLSETRQAYELAESGRIRGKVVIQTRI</sequence>
<dbReference type="GO" id="GO:0016491">
    <property type="term" value="F:oxidoreductase activity"/>
    <property type="evidence" value="ECO:0007669"/>
    <property type="project" value="InterPro"/>
</dbReference>
<dbReference type="RefSeq" id="WP_141448775.1">
    <property type="nucleotide sequence ID" value="NZ_CP041217.1"/>
</dbReference>
<proteinExistence type="predicted"/>
<organism evidence="2 3">
    <name type="scientific">Saccharibacillus brassicae</name>
    <dbReference type="NCBI Taxonomy" id="2583377"/>
    <lineage>
        <taxon>Bacteria</taxon>
        <taxon>Bacillati</taxon>
        <taxon>Bacillota</taxon>
        <taxon>Bacilli</taxon>
        <taxon>Bacillales</taxon>
        <taxon>Paenibacillaceae</taxon>
        <taxon>Saccharibacillus</taxon>
    </lineage>
</organism>
<dbReference type="InterPro" id="IPR036291">
    <property type="entry name" value="NAD(P)-bd_dom_sf"/>
</dbReference>
<dbReference type="PANTHER" id="PTHR11695">
    <property type="entry name" value="ALCOHOL DEHYDROGENASE RELATED"/>
    <property type="match status" value="1"/>
</dbReference>
<dbReference type="Proteomes" id="UP000316968">
    <property type="component" value="Chromosome"/>
</dbReference>
<dbReference type="CDD" id="cd08267">
    <property type="entry name" value="MDR1"/>
    <property type="match status" value="1"/>
</dbReference>
<evidence type="ECO:0000313" key="3">
    <source>
        <dbReference type="Proteomes" id="UP000316968"/>
    </source>
</evidence>
<keyword evidence="3" id="KW-1185">Reference proteome</keyword>
<feature type="domain" description="Enoyl reductase (ER)" evidence="1">
    <location>
        <begin position="10"/>
        <end position="311"/>
    </location>
</feature>
<dbReference type="Gene3D" id="3.40.50.720">
    <property type="entry name" value="NAD(P)-binding Rossmann-like Domain"/>
    <property type="match status" value="1"/>
</dbReference>
<dbReference type="Pfam" id="PF08240">
    <property type="entry name" value="ADH_N"/>
    <property type="match status" value="1"/>
</dbReference>
<dbReference type="PANTHER" id="PTHR11695:SF648">
    <property type="entry name" value="ZINC-BINDING OXIDOREDUCTASE"/>
    <property type="match status" value="1"/>
</dbReference>
<dbReference type="InterPro" id="IPR013154">
    <property type="entry name" value="ADH-like_N"/>
</dbReference>
<dbReference type="Gene3D" id="3.90.180.10">
    <property type="entry name" value="Medium-chain alcohol dehydrogenases, catalytic domain"/>
    <property type="match status" value="1"/>
</dbReference>